<protein>
    <submittedName>
        <fullName evidence="3">Uncharacterized protein</fullName>
    </submittedName>
</protein>
<feature type="region of interest" description="Disordered" evidence="2">
    <location>
        <begin position="277"/>
        <end position="311"/>
    </location>
</feature>
<dbReference type="Proteomes" id="UP000799428">
    <property type="component" value="Unassembled WGS sequence"/>
</dbReference>
<keyword evidence="4" id="KW-1185">Reference proteome</keyword>
<evidence type="ECO:0000313" key="4">
    <source>
        <dbReference type="Proteomes" id="UP000799428"/>
    </source>
</evidence>
<evidence type="ECO:0000313" key="3">
    <source>
        <dbReference type="EMBL" id="KAF2708431.1"/>
    </source>
</evidence>
<dbReference type="AlphaFoldDB" id="A0A6G1K7K7"/>
<keyword evidence="1" id="KW-0175">Coiled coil</keyword>
<sequence>MATYKWVKGPTRGEHDMDRLSNFVFPPLSNRQKSTGVGGLHGCRQSTTDMVPPKHLAISTSDHDISQLANTVSAGSLRAIDKENREGGLHRSVHNAHLRNQAGNSLNKGSTTASAGSKLGGIKLQSQEDEDGSVSYVMDTDPSKTAGIESWLQTATTMDNLLQSPLTPRPFTEQELRSRIYGEKSPDLYQQDNNSDSDNDKFGGQDWNCLSPVQDTDKNGPGYVGLAMMHRAQEQVRLGMDLPPLEFDGIQESDRARKLVMGFDGKHEPDRVKKLVLEPSPTGGEKGDPTKKPTHFNLASPSPAKKLDTAEDPQTYTTVGLIDTLSKIYPPGLVPPDVMAALSPADDLYPFSKPKSPTGQASPRCTALGSDLVDKLEQKDRDYIAYYIDTLLHRIVSIGNENGRLEKEVDGLGAEVSRLAEDNGRLEEDVEDAEVSKAILQGEVNRHMVEGRERSAKLGKLVEYIFIKMVPENRRAEVVAITRSMGIDLDETVLDSHEENGRAVQPRIGGPVKSMRVEEEVKYWKARAEAAERFVGAMPKNWCGHWDGV</sequence>
<dbReference type="OrthoDB" id="3799096at2759"/>
<feature type="region of interest" description="Disordered" evidence="2">
    <location>
        <begin position="24"/>
        <end position="50"/>
    </location>
</feature>
<reference evidence="3" key="1">
    <citation type="journal article" date="2020" name="Stud. Mycol.">
        <title>101 Dothideomycetes genomes: a test case for predicting lifestyles and emergence of pathogens.</title>
        <authorList>
            <person name="Haridas S."/>
            <person name="Albert R."/>
            <person name="Binder M."/>
            <person name="Bloem J."/>
            <person name="Labutti K."/>
            <person name="Salamov A."/>
            <person name="Andreopoulos B."/>
            <person name="Baker S."/>
            <person name="Barry K."/>
            <person name="Bills G."/>
            <person name="Bluhm B."/>
            <person name="Cannon C."/>
            <person name="Castanera R."/>
            <person name="Culley D."/>
            <person name="Daum C."/>
            <person name="Ezra D."/>
            <person name="Gonzalez J."/>
            <person name="Henrissat B."/>
            <person name="Kuo A."/>
            <person name="Liang C."/>
            <person name="Lipzen A."/>
            <person name="Lutzoni F."/>
            <person name="Magnuson J."/>
            <person name="Mondo S."/>
            <person name="Nolan M."/>
            <person name="Ohm R."/>
            <person name="Pangilinan J."/>
            <person name="Park H.-J."/>
            <person name="Ramirez L."/>
            <person name="Alfaro M."/>
            <person name="Sun H."/>
            <person name="Tritt A."/>
            <person name="Yoshinaga Y."/>
            <person name="Zwiers L.-H."/>
            <person name="Turgeon B."/>
            <person name="Goodwin S."/>
            <person name="Spatafora J."/>
            <person name="Crous P."/>
            <person name="Grigoriev I."/>
        </authorList>
    </citation>
    <scope>NUCLEOTIDE SEQUENCE</scope>
    <source>
        <strain evidence="3">CBS 279.74</strain>
    </source>
</reference>
<name>A0A6G1K7K7_9PLEO</name>
<organism evidence="3 4">
    <name type="scientific">Pleomassaria siparia CBS 279.74</name>
    <dbReference type="NCBI Taxonomy" id="1314801"/>
    <lineage>
        <taxon>Eukaryota</taxon>
        <taxon>Fungi</taxon>
        <taxon>Dikarya</taxon>
        <taxon>Ascomycota</taxon>
        <taxon>Pezizomycotina</taxon>
        <taxon>Dothideomycetes</taxon>
        <taxon>Pleosporomycetidae</taxon>
        <taxon>Pleosporales</taxon>
        <taxon>Pleomassariaceae</taxon>
        <taxon>Pleomassaria</taxon>
    </lineage>
</organism>
<feature type="coiled-coil region" evidence="1">
    <location>
        <begin position="402"/>
        <end position="443"/>
    </location>
</feature>
<evidence type="ECO:0000256" key="1">
    <source>
        <dbReference type="SAM" id="Coils"/>
    </source>
</evidence>
<proteinExistence type="predicted"/>
<evidence type="ECO:0000256" key="2">
    <source>
        <dbReference type="SAM" id="MobiDB-lite"/>
    </source>
</evidence>
<gene>
    <name evidence="3" type="ORF">K504DRAFT_492078</name>
</gene>
<accession>A0A6G1K7K7</accession>
<feature type="region of interest" description="Disordered" evidence="2">
    <location>
        <begin position="181"/>
        <end position="203"/>
    </location>
</feature>
<dbReference type="EMBL" id="MU005772">
    <property type="protein sequence ID" value="KAF2708431.1"/>
    <property type="molecule type" value="Genomic_DNA"/>
</dbReference>